<dbReference type="AlphaFoldDB" id="A0A317ZR25"/>
<dbReference type="Pfam" id="PF11188">
    <property type="entry name" value="DUF2975"/>
    <property type="match status" value="1"/>
</dbReference>
<name>A0A317ZR25_9MICO</name>
<sequence>MSASRRSCRARFAVKYDAQASNSTVCGCSFWFMPTPRVERSGPAQWRSERGCGSLTGVNVSNNDTKCTLFDMEGTMPRSVLLALRTLLVLLFAAAVALQVTCGALFGTVPGAARGTALVTLVVAGALCVEVVLISVWMLVSQVRAGVIFDETGRADGWVNAAVGALATAAVIAAGGCLWLLLIDLAAPAPGGIALALLAATAAGVAAALALLVAVMRRLLHAAMRLQSELAEVV</sequence>
<feature type="transmembrane region" description="Helical" evidence="1">
    <location>
        <begin position="193"/>
        <end position="215"/>
    </location>
</feature>
<protein>
    <recommendedName>
        <fullName evidence="4">DUF2975 domain-containing protein</fullName>
    </recommendedName>
</protein>
<comment type="caution">
    <text evidence="2">The sequence shown here is derived from an EMBL/GenBank/DDBJ whole genome shotgun (WGS) entry which is preliminary data.</text>
</comment>
<dbReference type="EMBL" id="QHLY01000012">
    <property type="protein sequence ID" value="PXA68931.1"/>
    <property type="molecule type" value="Genomic_DNA"/>
</dbReference>
<dbReference type="PROSITE" id="PS51257">
    <property type="entry name" value="PROKAR_LIPOPROTEIN"/>
    <property type="match status" value="1"/>
</dbReference>
<accession>A0A317ZR25</accession>
<keyword evidence="1" id="KW-0812">Transmembrane</keyword>
<dbReference type="InterPro" id="IPR021354">
    <property type="entry name" value="DUF2975"/>
</dbReference>
<evidence type="ECO:0000313" key="3">
    <source>
        <dbReference type="Proteomes" id="UP000246722"/>
    </source>
</evidence>
<keyword evidence="1" id="KW-0472">Membrane</keyword>
<evidence type="ECO:0000256" key="1">
    <source>
        <dbReference type="SAM" id="Phobius"/>
    </source>
</evidence>
<keyword evidence="1" id="KW-1133">Transmembrane helix</keyword>
<evidence type="ECO:0000313" key="2">
    <source>
        <dbReference type="EMBL" id="PXA68931.1"/>
    </source>
</evidence>
<feature type="transmembrane region" description="Helical" evidence="1">
    <location>
        <begin position="118"/>
        <end position="140"/>
    </location>
</feature>
<dbReference type="Proteomes" id="UP000246722">
    <property type="component" value="Unassembled WGS sequence"/>
</dbReference>
<evidence type="ECO:0008006" key="4">
    <source>
        <dbReference type="Google" id="ProtNLM"/>
    </source>
</evidence>
<proteinExistence type="predicted"/>
<gene>
    <name evidence="2" type="ORF">CTB96_18015</name>
</gene>
<organism evidence="2 3">
    <name type="scientific">Cryobacterium arcticum</name>
    <dbReference type="NCBI Taxonomy" id="670052"/>
    <lineage>
        <taxon>Bacteria</taxon>
        <taxon>Bacillati</taxon>
        <taxon>Actinomycetota</taxon>
        <taxon>Actinomycetes</taxon>
        <taxon>Micrococcales</taxon>
        <taxon>Microbacteriaceae</taxon>
        <taxon>Cryobacterium</taxon>
    </lineage>
</organism>
<feature type="transmembrane region" description="Helical" evidence="1">
    <location>
        <begin position="82"/>
        <end position="106"/>
    </location>
</feature>
<dbReference type="OrthoDB" id="5125069at2"/>
<keyword evidence="3" id="KW-1185">Reference proteome</keyword>
<reference evidence="2 3" key="1">
    <citation type="submission" date="2018-05" db="EMBL/GenBank/DDBJ databases">
        <title>Genetic diversity of glacier-inhabiting Cryobacterium bacteria in China and description of Cryobacterium mengkeensis sp. nov. and Arthrobacter glacialis sp. nov.</title>
        <authorList>
            <person name="Liu Q."/>
            <person name="Xin Y.-H."/>
        </authorList>
    </citation>
    <scope>NUCLEOTIDE SEQUENCE [LARGE SCALE GENOMIC DNA]</scope>
    <source>
        <strain evidence="2 3">SK-1</strain>
    </source>
</reference>
<feature type="transmembrane region" description="Helical" evidence="1">
    <location>
        <begin position="161"/>
        <end position="181"/>
    </location>
</feature>